<dbReference type="GO" id="GO:0010992">
    <property type="term" value="P:ubiquitin recycling"/>
    <property type="evidence" value="ECO:0007669"/>
    <property type="project" value="TreeGrafter"/>
</dbReference>
<dbReference type="GO" id="GO:0043161">
    <property type="term" value="P:proteasome-mediated ubiquitin-dependent protein catabolic process"/>
    <property type="evidence" value="ECO:0007669"/>
    <property type="project" value="TreeGrafter"/>
</dbReference>
<dbReference type="EMBL" id="LKEB01000059">
    <property type="protein sequence ID" value="ROV99207.1"/>
    <property type="molecule type" value="Genomic_DNA"/>
</dbReference>
<dbReference type="SUPFAM" id="SSF50978">
    <property type="entry name" value="WD40 repeat-like"/>
    <property type="match status" value="1"/>
</dbReference>
<dbReference type="FunCoup" id="A0A423W795">
    <property type="interactions" value="1313"/>
</dbReference>
<evidence type="ECO:0000256" key="6">
    <source>
        <dbReference type="SAM" id="MobiDB-lite"/>
    </source>
</evidence>
<dbReference type="Proteomes" id="UP000285146">
    <property type="component" value="Unassembled WGS sequence"/>
</dbReference>
<evidence type="ECO:0000313" key="9">
    <source>
        <dbReference type="EMBL" id="ROV99207.1"/>
    </source>
</evidence>
<dbReference type="CDD" id="cd00200">
    <property type="entry name" value="WD40"/>
    <property type="match status" value="1"/>
</dbReference>
<evidence type="ECO:0000259" key="8">
    <source>
        <dbReference type="PROSITE" id="PS51396"/>
    </source>
</evidence>
<dbReference type="FunFam" id="2.130.10.10:FF:000236">
    <property type="entry name" value="Polyubiquitin binding protein (Doa1/Ufd3)"/>
    <property type="match status" value="1"/>
</dbReference>
<evidence type="ECO:0000313" key="10">
    <source>
        <dbReference type="Proteomes" id="UP000285146"/>
    </source>
</evidence>
<keyword evidence="2" id="KW-0963">Cytoplasm</keyword>
<protein>
    <recommendedName>
        <fullName evidence="11">PUL domain-containing protein</fullName>
    </recommendedName>
</protein>
<dbReference type="InterPro" id="IPR013535">
    <property type="entry name" value="PUL_dom"/>
</dbReference>
<dbReference type="Pfam" id="PF08324">
    <property type="entry name" value="PUL"/>
    <property type="match status" value="1"/>
</dbReference>
<dbReference type="PROSITE" id="PS51396">
    <property type="entry name" value="PUL"/>
    <property type="match status" value="1"/>
</dbReference>
<feature type="repeat" description="WD" evidence="5">
    <location>
        <begin position="236"/>
        <end position="266"/>
    </location>
</feature>
<dbReference type="PROSITE" id="PS50294">
    <property type="entry name" value="WD_REPEATS_REGION"/>
    <property type="match status" value="3"/>
</dbReference>
<proteinExistence type="predicted"/>
<dbReference type="InterPro" id="IPR038122">
    <property type="entry name" value="PFU_sf"/>
</dbReference>
<comment type="subcellular location">
    <subcellularLocation>
        <location evidence="1">Cytoplasm</location>
    </subcellularLocation>
</comment>
<sequence>MEFKLSAQLLGHESDVRGVLFPSPDAVISASRDNTLRVWRSSSQKPPVFDGAIVTQGQEWLNTLAYLPPTSEYPDGLIISGGKDTIIEVKKPRATPGDNAERLLIGHSHNICALDVSPEGTYIVSGSWDKQAIIWRVGKWEPELILAGHDASVWGVLALDETTVVTGAADEKINIYDLRSSSGKIVEPRSTIHTSNVVRAVCKVPQGHSTGADIASAHNDGVIRLWKLNGQSVGELYGHESFVYSLAALPSGELVSSGEDRTVRIWRGLEAIQTITVPAISVWAVAVSKQTGDIVSGSSDGVVRVFTRNEENLADAETLKAFDESVKASSIPAQQLGGINKEKLPGPEYLTTNEGDKEGKLQMIRQNDGSVTAHQWSGGKAPYYTTPLHRSVGPLTSVTGRWVEVGTVVDTVGSSGQKVDYNGKAYDFVFDVAIEDGAPALKLPYNLSQNPYEVATKWLGDNELPMTYLDQVTNFIVENTKGATIGQSSGPSVDEFGTGRYQPGDEAASQQPPAKKILPQESYLTLAQAKFEPAVKKILSISATMISSGRKDFALNPTEEATLKRLTENLSKTIPSVPGTIPGTAPATASQQVTVTEHDLGLVQKLVSQWPDNDRLPGLDLLRCIATSSVVADFVDPNGGSVIDVAYRAAFHPNDGKIIENCAMMAFRVVTNLFTTEQGRQLAYQNVEKVVDYAECLVGISDTVFKGPVGFPGNRNVLIAVTTAALNYSVLGYLVSKKKVQLDGELTPEVFGLLGNVLGKIIKEQNDSEVNYRALVALGTIASAGHADVLKSVGADSAIKEASKAGEDRVKKIAQESLALLR</sequence>
<feature type="repeat" description="WD" evidence="5">
    <location>
        <begin position="104"/>
        <end position="137"/>
    </location>
</feature>
<dbReference type="InterPro" id="IPR036322">
    <property type="entry name" value="WD40_repeat_dom_sf"/>
</dbReference>
<feature type="domain" description="PFU" evidence="7">
    <location>
        <begin position="394"/>
        <end position="490"/>
    </location>
</feature>
<accession>A0A423W795</accession>
<evidence type="ECO:0000256" key="5">
    <source>
        <dbReference type="PROSITE-ProRule" id="PRU00221"/>
    </source>
</evidence>
<dbReference type="Gene3D" id="1.25.10.10">
    <property type="entry name" value="Leucine-rich Repeat Variant"/>
    <property type="match status" value="1"/>
</dbReference>
<evidence type="ECO:0000256" key="4">
    <source>
        <dbReference type="ARBA" id="ARBA00022737"/>
    </source>
</evidence>
<dbReference type="Pfam" id="PF00400">
    <property type="entry name" value="WD40"/>
    <property type="match status" value="3"/>
</dbReference>
<dbReference type="OrthoDB" id="10265988at2759"/>
<dbReference type="AlphaFoldDB" id="A0A423W795"/>
<dbReference type="InParanoid" id="A0A423W795"/>
<feature type="repeat" description="WD" evidence="5">
    <location>
        <begin position="9"/>
        <end position="39"/>
    </location>
</feature>
<comment type="caution">
    <text evidence="9">The sequence shown here is derived from an EMBL/GenBank/DDBJ whole genome shotgun (WGS) entry which is preliminary data.</text>
</comment>
<dbReference type="InterPro" id="IPR015155">
    <property type="entry name" value="PFU"/>
</dbReference>
<name>A0A423W795_9PEZI</name>
<dbReference type="STRING" id="1230097.A0A423W795"/>
<dbReference type="Pfam" id="PF09070">
    <property type="entry name" value="PFU"/>
    <property type="match status" value="1"/>
</dbReference>
<dbReference type="GO" id="GO:0005737">
    <property type="term" value="C:cytoplasm"/>
    <property type="evidence" value="ECO:0007669"/>
    <property type="project" value="UniProtKB-SubCell"/>
</dbReference>
<dbReference type="GO" id="GO:0005634">
    <property type="term" value="C:nucleus"/>
    <property type="evidence" value="ECO:0007669"/>
    <property type="project" value="TreeGrafter"/>
</dbReference>
<dbReference type="PROSITE" id="PS51394">
    <property type="entry name" value="PFU"/>
    <property type="match status" value="1"/>
</dbReference>
<evidence type="ECO:0000256" key="1">
    <source>
        <dbReference type="ARBA" id="ARBA00004496"/>
    </source>
</evidence>
<feature type="domain" description="PUL" evidence="8">
    <location>
        <begin position="516"/>
        <end position="820"/>
    </location>
</feature>
<dbReference type="GO" id="GO:0043130">
    <property type="term" value="F:ubiquitin binding"/>
    <property type="evidence" value="ECO:0007669"/>
    <property type="project" value="TreeGrafter"/>
</dbReference>
<reference evidence="9 10" key="1">
    <citation type="submission" date="2015-09" db="EMBL/GenBank/DDBJ databases">
        <title>Host preference determinants of Valsa canker pathogens revealed by comparative genomics.</title>
        <authorList>
            <person name="Yin Z."/>
            <person name="Huang L."/>
        </authorList>
    </citation>
    <scope>NUCLEOTIDE SEQUENCE [LARGE SCALE GENOMIC DNA]</scope>
    <source>
        <strain evidence="9 10">SXYLt</strain>
    </source>
</reference>
<evidence type="ECO:0008006" key="11">
    <source>
        <dbReference type="Google" id="ProtNLM"/>
    </source>
</evidence>
<dbReference type="Gene3D" id="3.10.20.870">
    <property type="entry name" value="PFU (PLAA family ubiquitin binding), C-terminal domain"/>
    <property type="match status" value="1"/>
</dbReference>
<dbReference type="Gene3D" id="2.130.10.10">
    <property type="entry name" value="YVTN repeat-like/Quinoprotein amine dehydrogenase"/>
    <property type="match status" value="1"/>
</dbReference>
<feature type="region of interest" description="Disordered" evidence="6">
    <location>
        <begin position="483"/>
        <end position="513"/>
    </location>
</feature>
<dbReference type="InterPro" id="IPR015943">
    <property type="entry name" value="WD40/YVTN_repeat-like_dom_sf"/>
</dbReference>
<keyword evidence="4" id="KW-0677">Repeat</keyword>
<dbReference type="SMART" id="SM00320">
    <property type="entry name" value="WD40"/>
    <property type="match status" value="6"/>
</dbReference>
<dbReference type="PANTHER" id="PTHR19849:SF0">
    <property type="entry name" value="PHOSPHOLIPASE A-2-ACTIVATING PROTEIN"/>
    <property type="match status" value="1"/>
</dbReference>
<dbReference type="InterPro" id="IPR011989">
    <property type="entry name" value="ARM-like"/>
</dbReference>
<dbReference type="InterPro" id="IPR001680">
    <property type="entry name" value="WD40_rpt"/>
</dbReference>
<evidence type="ECO:0000256" key="3">
    <source>
        <dbReference type="ARBA" id="ARBA00022574"/>
    </source>
</evidence>
<evidence type="ECO:0000259" key="7">
    <source>
        <dbReference type="PROSITE" id="PS51394"/>
    </source>
</evidence>
<organism evidence="9 10">
    <name type="scientific">Cytospora leucostoma</name>
    <dbReference type="NCBI Taxonomy" id="1230097"/>
    <lineage>
        <taxon>Eukaryota</taxon>
        <taxon>Fungi</taxon>
        <taxon>Dikarya</taxon>
        <taxon>Ascomycota</taxon>
        <taxon>Pezizomycotina</taxon>
        <taxon>Sordariomycetes</taxon>
        <taxon>Sordariomycetidae</taxon>
        <taxon>Diaporthales</taxon>
        <taxon>Cytosporaceae</taxon>
        <taxon>Cytospora</taxon>
    </lineage>
</organism>
<keyword evidence="3 5" id="KW-0853">WD repeat</keyword>
<keyword evidence="10" id="KW-1185">Reference proteome</keyword>
<gene>
    <name evidence="9" type="ORF">VPNG_08193</name>
</gene>
<dbReference type="PANTHER" id="PTHR19849">
    <property type="entry name" value="PHOSPHOLIPASE A-2-ACTIVATING PROTEIN"/>
    <property type="match status" value="1"/>
</dbReference>
<dbReference type="PROSITE" id="PS50082">
    <property type="entry name" value="WD_REPEATS_2"/>
    <property type="match status" value="3"/>
</dbReference>
<evidence type="ECO:0000256" key="2">
    <source>
        <dbReference type="ARBA" id="ARBA00022490"/>
    </source>
</evidence>